<comment type="similarity">
    <text evidence="2">Belongs to the TamA family.</text>
</comment>
<comment type="caution">
    <text evidence="15">The sequence shown here is derived from an EMBL/GenBank/DDBJ whole genome shotgun (WGS) entry which is preliminary data.</text>
</comment>
<keyword evidence="5" id="KW-0812">Transmembrane</keyword>
<dbReference type="PANTHER" id="PTHR12815:SF47">
    <property type="entry name" value="TRANSLOCATION AND ASSEMBLY MODULE SUBUNIT TAMA"/>
    <property type="match status" value="1"/>
</dbReference>
<evidence type="ECO:0000256" key="10">
    <source>
        <dbReference type="ARBA" id="ARBA00093548"/>
    </source>
</evidence>
<evidence type="ECO:0000256" key="1">
    <source>
        <dbReference type="ARBA" id="ARBA00004442"/>
    </source>
</evidence>
<evidence type="ECO:0000256" key="8">
    <source>
        <dbReference type="ARBA" id="ARBA00023237"/>
    </source>
</evidence>
<keyword evidence="16" id="KW-1185">Reference proteome</keyword>
<dbReference type="PANTHER" id="PTHR12815">
    <property type="entry name" value="SORTING AND ASSEMBLY MACHINERY SAMM50 PROTEIN FAMILY MEMBER"/>
    <property type="match status" value="1"/>
</dbReference>
<dbReference type="InterPro" id="IPR035243">
    <property type="entry name" value="TamA_POTRA_Dom_1"/>
</dbReference>
<evidence type="ECO:0000313" key="15">
    <source>
        <dbReference type="EMBL" id="PAU79288.1"/>
    </source>
</evidence>
<dbReference type="RefSeq" id="WP_095619298.1">
    <property type="nucleotide sequence ID" value="NZ_NSKB01000001.1"/>
</dbReference>
<dbReference type="InterPro" id="IPR039910">
    <property type="entry name" value="D15-like"/>
</dbReference>
<evidence type="ECO:0000256" key="3">
    <source>
        <dbReference type="ARBA" id="ARBA00015419"/>
    </source>
</evidence>
<dbReference type="Pfam" id="PF17243">
    <property type="entry name" value="POTRA_TamA_1"/>
    <property type="match status" value="1"/>
</dbReference>
<evidence type="ECO:0000256" key="7">
    <source>
        <dbReference type="ARBA" id="ARBA00023136"/>
    </source>
</evidence>
<feature type="domain" description="Bacterial surface antigen (D15)" evidence="12">
    <location>
        <begin position="318"/>
        <end position="624"/>
    </location>
</feature>
<dbReference type="Proteomes" id="UP000217771">
    <property type="component" value="Unassembled WGS sequence"/>
</dbReference>
<feature type="domain" description="POTRA" evidence="13">
    <location>
        <begin position="187"/>
        <end position="241"/>
    </location>
</feature>
<feature type="signal peptide" evidence="11">
    <location>
        <begin position="1"/>
        <end position="24"/>
    </location>
</feature>
<proteinExistence type="inferred from homology"/>
<organism evidence="15 16">
    <name type="scientific">Halomonas salipaludis</name>
    <dbReference type="NCBI Taxonomy" id="2032625"/>
    <lineage>
        <taxon>Bacteria</taxon>
        <taxon>Pseudomonadati</taxon>
        <taxon>Pseudomonadota</taxon>
        <taxon>Gammaproteobacteria</taxon>
        <taxon>Oceanospirillales</taxon>
        <taxon>Halomonadaceae</taxon>
        <taxon>Halomonas</taxon>
    </lineage>
</organism>
<evidence type="ECO:0000259" key="14">
    <source>
        <dbReference type="Pfam" id="PF17243"/>
    </source>
</evidence>
<protein>
    <recommendedName>
        <fullName evidence="3">Translocation and assembly module subunit TamA</fullName>
    </recommendedName>
    <alternativeName>
        <fullName evidence="9">Autotransporter assembly factor TamA</fullName>
    </alternativeName>
</protein>
<evidence type="ECO:0000259" key="12">
    <source>
        <dbReference type="Pfam" id="PF01103"/>
    </source>
</evidence>
<sequence length="624" mass="70562">MEFRALTRLGSVVACLASIAPAWALDADVQGISGRPADNIAIYLGGLDAAQYSQSRLESVVRRRSMEALRVYGYYEPQLQLGFAGDPVERVTVMVEAGPQVVIQSLDFQVRGEARRDETFVDALEAFPLSEGEPLEHAPYDRLRNRLSSLSLERGYFDSRFLDRRMEVRPWEQSARLYLTLDSGPRYRFGEPRFHGSHIDEDRLRRMLPFEPGDPYLAGDIALYNQRLGQSNWFSSISVRPRVGGNASLALDAPAGPGWWQQADLQGEGAPAGPPADTPVEGPMISAQTLAAVRSVTPQSLDVPIDVNLVPADRHQFEVGVGYATDVGPRLRFGWEQPWINRLGHSLNHDLFLSGPEQRFTGEYAIPLEDPLRDSYRLQYGFRHRDSDDTRSLEASIELARRWEFDNGWVQSAYLRSTFEDFSQGVDEDQTFLLYPGISWSRTRTRNPRFPSWGDRQRVAFEYSNTAWGSDIEFFRTTADSQWIRMLGRDNRFIGRLGLGSIETSEFERMPPSLRFFTGGDRSVRGYAYESLAPRDEEGALLGGQQLFTASLEYQRRVTGDWWGATFIDTGDAFDDWGPDQLNTGVGLGVRWISPVGPIRFDVAHPFDDDDNDWRIHFAIGPEF</sequence>
<evidence type="ECO:0000259" key="13">
    <source>
        <dbReference type="Pfam" id="PF07244"/>
    </source>
</evidence>
<dbReference type="GO" id="GO:0097347">
    <property type="term" value="C:TAM protein secretion complex"/>
    <property type="evidence" value="ECO:0007669"/>
    <property type="project" value="TreeGrafter"/>
</dbReference>
<dbReference type="Pfam" id="PF07244">
    <property type="entry name" value="POTRA"/>
    <property type="match status" value="1"/>
</dbReference>
<dbReference type="Gene3D" id="2.40.160.50">
    <property type="entry name" value="membrane protein fhac: a member of the omp85/tpsb transporter family"/>
    <property type="match status" value="1"/>
</dbReference>
<dbReference type="Gene3D" id="3.10.20.310">
    <property type="entry name" value="membrane protein fhac"/>
    <property type="match status" value="3"/>
</dbReference>
<feature type="chain" id="PRO_5012900646" description="Translocation and assembly module subunit TamA" evidence="11">
    <location>
        <begin position="25"/>
        <end position="624"/>
    </location>
</feature>
<evidence type="ECO:0000256" key="9">
    <source>
        <dbReference type="ARBA" id="ARBA00033063"/>
    </source>
</evidence>
<dbReference type="GO" id="GO:0009306">
    <property type="term" value="P:protein secretion"/>
    <property type="evidence" value="ECO:0007669"/>
    <property type="project" value="TreeGrafter"/>
</dbReference>
<keyword evidence="8" id="KW-0998">Cell outer membrane</keyword>
<keyword evidence="6 11" id="KW-0732">Signal</keyword>
<comment type="subunit">
    <text evidence="10">Interacts with TamB to form the translocation and assembly module (TAM).</text>
</comment>
<evidence type="ECO:0000256" key="5">
    <source>
        <dbReference type="ARBA" id="ARBA00022692"/>
    </source>
</evidence>
<evidence type="ECO:0000256" key="11">
    <source>
        <dbReference type="SAM" id="SignalP"/>
    </source>
</evidence>
<evidence type="ECO:0000313" key="16">
    <source>
        <dbReference type="Proteomes" id="UP000217771"/>
    </source>
</evidence>
<name>A0A2A2F2W8_9GAMM</name>
<dbReference type="GO" id="GO:0009279">
    <property type="term" value="C:cell outer membrane"/>
    <property type="evidence" value="ECO:0007669"/>
    <property type="project" value="UniProtKB-SubCell"/>
</dbReference>
<evidence type="ECO:0000256" key="2">
    <source>
        <dbReference type="ARBA" id="ARBA00010248"/>
    </source>
</evidence>
<dbReference type="InterPro" id="IPR000184">
    <property type="entry name" value="Bac_surfAg_D15"/>
</dbReference>
<comment type="subcellular location">
    <subcellularLocation>
        <location evidence="1">Cell outer membrane</location>
    </subcellularLocation>
</comment>
<gene>
    <name evidence="15" type="ORF">CK498_02640</name>
</gene>
<feature type="domain" description="TamA POTRA" evidence="14">
    <location>
        <begin position="28"/>
        <end position="95"/>
    </location>
</feature>
<evidence type="ECO:0000256" key="4">
    <source>
        <dbReference type="ARBA" id="ARBA00022452"/>
    </source>
</evidence>
<reference evidence="15 16" key="1">
    <citation type="submission" date="2017-08" db="EMBL/GenBank/DDBJ databases">
        <title>Halomonas alkalisoli sp. nov., isolated from saline alkaline soil.</title>
        <authorList>
            <person name="Wang D."/>
            <person name="Zhang G."/>
        </authorList>
    </citation>
    <scope>NUCLEOTIDE SEQUENCE [LARGE SCALE GENOMIC DNA]</scope>
    <source>
        <strain evidence="15 16">WRN001</strain>
    </source>
</reference>
<keyword evidence="7" id="KW-0472">Membrane</keyword>
<accession>A0A2A2F2W8</accession>
<dbReference type="OrthoDB" id="9803054at2"/>
<dbReference type="InterPro" id="IPR010827">
    <property type="entry name" value="BamA/TamA_POTRA"/>
</dbReference>
<dbReference type="EMBL" id="NSKB01000001">
    <property type="protein sequence ID" value="PAU79288.1"/>
    <property type="molecule type" value="Genomic_DNA"/>
</dbReference>
<dbReference type="AlphaFoldDB" id="A0A2A2F2W8"/>
<keyword evidence="4" id="KW-1134">Transmembrane beta strand</keyword>
<dbReference type="Pfam" id="PF01103">
    <property type="entry name" value="Omp85"/>
    <property type="match status" value="1"/>
</dbReference>
<evidence type="ECO:0000256" key="6">
    <source>
        <dbReference type="ARBA" id="ARBA00022729"/>
    </source>
</evidence>